<sequence length="877" mass="99767">MSAPLGSETQYYHHGRLRVKGGVLPDAITAYRTYGDPKSPCIVFPTCYGAKLDSQLWMIGEDKVLDPRKYYVVTFALFSNGEPSPYNGPYFPEVSYEDNMQYAVLTKELGIKHILCAMGFSMGAQQAYYWPVVFPDYVDKFVSICGSARTSPHNKCFLEGPKAALVASMDFDNGHYSSPPQHGLRAFGRVYSAWAYGQTWYREHKYLHDGKYPSLDAFLKEQWENGFLSRWDANDLLTLLNTWSTGDISLVRDNGNFEKALSAITATGLIMPSKTDLYFTPEDNEYEVSHMKNSKLAVIDSIWGHFAGNGSNNTDDEFVQKEIKKLLEAIPSPARRHAAPSGPWPWMDLDSDSETDATKVASPNGFATPRSRDTPDTSESSLDDSEHPSPGYTGYPQRQFPNWLPEQLKRSGITKAIQDMPEAPCVIRHLDVSENGHFQHGRLHAIFDRQLERDEFWELMNKPRPPQLRLRGLFVQNLSGPVLQMLGTRYNIEPFFFSSSLNWIPTRYQEDLQHGVRDHITITLMFIRSIKAPIDVPTPAADYDSYIKKLPPLEVKNVIDTQAPLVLRSVNKVLMPDILSVHMIRDGPNTTLISYHAPPQYRTTSCRQLHSRVYNAGQSVYWNKIFRKSPDPTFVLLAVLWHVLYAWDEALQTLFQHICWLEASVFTSDTDLTQELYIVRASLLHYSALLEDFRKSVRFVMDTPNPALISKLTAQHREESQQLMAKECNHLLAEIERLQKGRSMHDDRLGNVMNLAFATVNLADSKRMQDMTVATVRDSSVMKQISYLTMVYLPASFAASAFGMNISEIVPDTQGTLGRYFATTIPLTLVTICIIMMLRAKDHSDDPSASIWTKLWWPSVLKVNWRKRRQKDASEKV</sequence>
<protein>
    <submittedName>
        <fullName evidence="1">Uncharacterized protein</fullName>
    </submittedName>
</protein>
<proteinExistence type="predicted"/>
<organism evidence="1 2">
    <name type="scientific">Pleurotus cornucopiae</name>
    <name type="common">Cornucopia mushroom</name>
    <dbReference type="NCBI Taxonomy" id="5321"/>
    <lineage>
        <taxon>Eukaryota</taxon>
        <taxon>Fungi</taxon>
        <taxon>Dikarya</taxon>
        <taxon>Basidiomycota</taxon>
        <taxon>Agaricomycotina</taxon>
        <taxon>Agaricomycetes</taxon>
        <taxon>Agaricomycetidae</taxon>
        <taxon>Agaricales</taxon>
        <taxon>Pleurotineae</taxon>
        <taxon>Pleurotaceae</taxon>
        <taxon>Pleurotus</taxon>
    </lineage>
</organism>
<name>A0ACB7IS58_PLECO</name>
<evidence type="ECO:0000313" key="1">
    <source>
        <dbReference type="EMBL" id="KAG9221097.1"/>
    </source>
</evidence>
<keyword evidence="2" id="KW-1185">Reference proteome</keyword>
<accession>A0ACB7IS58</accession>
<gene>
    <name evidence="1" type="ORF">CCMSSC00406_0005464</name>
</gene>
<reference evidence="1 2" key="1">
    <citation type="journal article" date="2021" name="Appl. Environ. Microbiol.">
        <title>Genetic linkage and physical mapping for an oyster mushroom Pleurotus cornucopiae and QTL analysis for the trait cap color.</title>
        <authorList>
            <person name="Zhang Y."/>
            <person name="Gao W."/>
            <person name="Sonnenberg A."/>
            <person name="Chen Q."/>
            <person name="Zhang J."/>
            <person name="Huang C."/>
        </authorList>
    </citation>
    <scope>NUCLEOTIDE SEQUENCE [LARGE SCALE GENOMIC DNA]</scope>
    <source>
        <strain evidence="1">CCMSSC00406</strain>
    </source>
</reference>
<comment type="caution">
    <text evidence="1">The sequence shown here is derived from an EMBL/GenBank/DDBJ whole genome shotgun (WGS) entry which is preliminary data.</text>
</comment>
<evidence type="ECO:0000313" key="2">
    <source>
        <dbReference type="Proteomes" id="UP000824881"/>
    </source>
</evidence>
<dbReference type="EMBL" id="WQMT02000007">
    <property type="protein sequence ID" value="KAG9221097.1"/>
    <property type="molecule type" value="Genomic_DNA"/>
</dbReference>
<dbReference type="Proteomes" id="UP000824881">
    <property type="component" value="Unassembled WGS sequence"/>
</dbReference>